<evidence type="ECO:0000313" key="6">
    <source>
        <dbReference type="EMBL" id="SMP20524.1"/>
    </source>
</evidence>
<dbReference type="SUPFAM" id="SSF51206">
    <property type="entry name" value="cAMP-binding domain-like"/>
    <property type="match status" value="1"/>
</dbReference>
<keyword evidence="3" id="KW-0804">Transcription</keyword>
<dbReference type="PANTHER" id="PTHR24567:SF26">
    <property type="entry name" value="REGULATORY PROTEIN YEIL"/>
    <property type="match status" value="1"/>
</dbReference>
<dbReference type="SUPFAM" id="SSF46785">
    <property type="entry name" value="Winged helix' DNA-binding domain"/>
    <property type="match status" value="1"/>
</dbReference>
<evidence type="ECO:0000256" key="1">
    <source>
        <dbReference type="ARBA" id="ARBA00023015"/>
    </source>
</evidence>
<evidence type="ECO:0000259" key="4">
    <source>
        <dbReference type="PROSITE" id="PS50042"/>
    </source>
</evidence>
<accession>A0ABY1P068</accession>
<dbReference type="PROSITE" id="PS51063">
    <property type="entry name" value="HTH_CRP_2"/>
    <property type="match status" value="1"/>
</dbReference>
<dbReference type="InterPro" id="IPR012318">
    <property type="entry name" value="HTH_CRP"/>
</dbReference>
<dbReference type="EMBL" id="FXUA01000003">
    <property type="protein sequence ID" value="SMP20524.1"/>
    <property type="molecule type" value="Genomic_DNA"/>
</dbReference>
<dbReference type="PANTHER" id="PTHR24567">
    <property type="entry name" value="CRP FAMILY TRANSCRIPTIONAL REGULATORY PROTEIN"/>
    <property type="match status" value="1"/>
</dbReference>
<dbReference type="InterPro" id="IPR036390">
    <property type="entry name" value="WH_DNA-bd_sf"/>
</dbReference>
<dbReference type="PROSITE" id="PS50042">
    <property type="entry name" value="CNMP_BINDING_3"/>
    <property type="match status" value="1"/>
</dbReference>
<dbReference type="Pfam" id="PF00027">
    <property type="entry name" value="cNMP_binding"/>
    <property type="match status" value="1"/>
</dbReference>
<dbReference type="InterPro" id="IPR014710">
    <property type="entry name" value="RmlC-like_jellyroll"/>
</dbReference>
<dbReference type="InterPro" id="IPR018490">
    <property type="entry name" value="cNMP-bd_dom_sf"/>
</dbReference>
<keyword evidence="1" id="KW-0805">Transcription regulation</keyword>
<feature type="domain" description="Cyclic nucleotide-binding" evidence="4">
    <location>
        <begin position="21"/>
        <end position="81"/>
    </location>
</feature>
<keyword evidence="7" id="KW-1185">Reference proteome</keyword>
<sequence length="212" mass="23999">MNTSLIQPSRESIQVTFPVFKSYSKGQSIYKQDQHSEGFYLIKKGIVKLQKTLPNGLQTILKIVGEGEIIGEGEVDSTFPRQNLSYAIAIQDGTLIQKVGSFANLSFHEQRSLNQKLIDRALESAQRHERLISCDAEQRIRAVLKELAVKLGKKYGDETLLKINLTHEDFALLSDSSRQTVTKTLSNLKQKGIINYSRNRILFRDLANFKLS</sequence>
<keyword evidence="2" id="KW-0238">DNA-binding</keyword>
<reference evidence="6 7" key="1">
    <citation type="submission" date="2017-05" db="EMBL/GenBank/DDBJ databases">
        <authorList>
            <person name="Varghese N."/>
            <person name="Submissions S."/>
        </authorList>
    </citation>
    <scope>NUCLEOTIDE SEQUENCE [LARGE SCALE GENOMIC DNA]</scope>
    <source>
        <strain evidence="6 7">DSM 15360</strain>
    </source>
</reference>
<evidence type="ECO:0000259" key="5">
    <source>
        <dbReference type="PROSITE" id="PS51063"/>
    </source>
</evidence>
<dbReference type="Proteomes" id="UP001157915">
    <property type="component" value="Unassembled WGS sequence"/>
</dbReference>
<organism evidence="6 7">
    <name type="scientific">Algoriphagus winogradskyi</name>
    <dbReference type="NCBI Taxonomy" id="237017"/>
    <lineage>
        <taxon>Bacteria</taxon>
        <taxon>Pseudomonadati</taxon>
        <taxon>Bacteroidota</taxon>
        <taxon>Cytophagia</taxon>
        <taxon>Cytophagales</taxon>
        <taxon>Cyclobacteriaceae</taxon>
        <taxon>Algoriphagus</taxon>
    </lineage>
</organism>
<dbReference type="InterPro" id="IPR000595">
    <property type="entry name" value="cNMP-bd_dom"/>
</dbReference>
<name>A0ABY1P068_9BACT</name>
<evidence type="ECO:0000256" key="3">
    <source>
        <dbReference type="ARBA" id="ARBA00023163"/>
    </source>
</evidence>
<proteinExistence type="predicted"/>
<protein>
    <submittedName>
        <fullName evidence="6">cAMP-binding domain of CRP or a regulatory subunit of cAMP-dependent protein kinases</fullName>
    </submittedName>
</protein>
<dbReference type="Pfam" id="PF13545">
    <property type="entry name" value="HTH_Crp_2"/>
    <property type="match status" value="1"/>
</dbReference>
<feature type="domain" description="HTH crp-type" evidence="5">
    <location>
        <begin position="134"/>
        <end position="207"/>
    </location>
</feature>
<comment type="caution">
    <text evidence="6">The sequence shown here is derived from an EMBL/GenBank/DDBJ whole genome shotgun (WGS) entry which is preliminary data.</text>
</comment>
<dbReference type="RefSeq" id="WP_283412672.1">
    <property type="nucleotide sequence ID" value="NZ_FXUA01000003.1"/>
</dbReference>
<dbReference type="Gene3D" id="2.60.120.10">
    <property type="entry name" value="Jelly Rolls"/>
    <property type="match status" value="1"/>
</dbReference>
<evidence type="ECO:0000313" key="7">
    <source>
        <dbReference type="Proteomes" id="UP001157915"/>
    </source>
</evidence>
<gene>
    <name evidence="6" type="ORF">SAMN06265367_103141</name>
</gene>
<dbReference type="InterPro" id="IPR050397">
    <property type="entry name" value="Env_Response_Regulators"/>
</dbReference>
<evidence type="ECO:0000256" key="2">
    <source>
        <dbReference type="ARBA" id="ARBA00023125"/>
    </source>
</evidence>